<accession>A0A108U524</accession>
<comment type="caution">
    <text evidence="1">The sequence shown here is derived from an EMBL/GenBank/DDBJ whole genome shotgun (WGS) entry which is preliminary data.</text>
</comment>
<reference evidence="1 2" key="1">
    <citation type="journal article" date="2014" name="Genome Announc.">
        <title>Draft Genome Sequence of Lysobacter capsici AZ78, a Bacterium Antagonistic to Plant-Pathogenic Oomycetes.</title>
        <authorList>
            <person name="Puopolo G."/>
            <person name="Sonego P."/>
            <person name="Engelen K."/>
            <person name="Pertot I."/>
        </authorList>
    </citation>
    <scope>NUCLEOTIDE SEQUENCE [LARGE SCALE GENOMIC DNA]</scope>
    <source>
        <strain evidence="1 2">AZ78</strain>
    </source>
</reference>
<organism evidence="1 2">
    <name type="scientific">Lysobacter capsici AZ78</name>
    <dbReference type="NCBI Taxonomy" id="1444315"/>
    <lineage>
        <taxon>Bacteria</taxon>
        <taxon>Pseudomonadati</taxon>
        <taxon>Pseudomonadota</taxon>
        <taxon>Gammaproteobacteria</taxon>
        <taxon>Lysobacterales</taxon>
        <taxon>Lysobacteraceae</taxon>
        <taxon>Lysobacter</taxon>
    </lineage>
</organism>
<proteinExistence type="predicted"/>
<sequence length="59" mass="6088">MGRLGGVLLGLGRHGRFVLALPFVRSGCILNGLAVIVDAGRVAGCDRWPAAVRGGCLSR</sequence>
<dbReference type="Proteomes" id="UP000023435">
    <property type="component" value="Unassembled WGS sequence"/>
</dbReference>
<keyword evidence="2" id="KW-1185">Reference proteome</keyword>
<evidence type="ECO:0000313" key="2">
    <source>
        <dbReference type="Proteomes" id="UP000023435"/>
    </source>
</evidence>
<name>A0A108U524_9GAMM</name>
<gene>
    <name evidence="1" type="ORF">AZ78_0244</name>
</gene>
<evidence type="ECO:0000313" key="1">
    <source>
        <dbReference type="EMBL" id="KWS02700.1"/>
    </source>
</evidence>
<protein>
    <submittedName>
        <fullName evidence="1">Uncharacterized protein</fullName>
    </submittedName>
</protein>
<dbReference type="AlphaFoldDB" id="A0A108U524"/>
<dbReference type="EMBL" id="JAJA02000001">
    <property type="protein sequence ID" value="KWS02700.1"/>
    <property type="molecule type" value="Genomic_DNA"/>
</dbReference>